<protein>
    <submittedName>
        <fullName evidence="1">Heme oxygenase</fullName>
    </submittedName>
</protein>
<dbReference type="CDD" id="cd19166">
    <property type="entry name" value="HemeO-bac"/>
    <property type="match status" value="1"/>
</dbReference>
<name>A0A7U4J6Q1_9SPHN</name>
<proteinExistence type="predicted"/>
<dbReference type="GO" id="GO:0004392">
    <property type="term" value="F:heme oxygenase (decyclizing) activity"/>
    <property type="evidence" value="ECO:0007669"/>
    <property type="project" value="InterPro"/>
</dbReference>
<dbReference type="Proteomes" id="UP000032300">
    <property type="component" value="Chromosome"/>
</dbReference>
<dbReference type="KEGG" id="sphi:TS85_04935"/>
<dbReference type="InterPro" id="IPR016053">
    <property type="entry name" value="Haem_Oase-like"/>
</dbReference>
<dbReference type="GO" id="GO:0006788">
    <property type="term" value="P:heme oxidation"/>
    <property type="evidence" value="ECO:0007669"/>
    <property type="project" value="InterPro"/>
</dbReference>
<dbReference type="OrthoDB" id="9149607at2"/>
<organism evidence="1 2">
    <name type="scientific">Sphingomonas hengshuiensis</name>
    <dbReference type="NCBI Taxonomy" id="1609977"/>
    <lineage>
        <taxon>Bacteria</taxon>
        <taxon>Pseudomonadati</taxon>
        <taxon>Pseudomonadota</taxon>
        <taxon>Alphaproteobacteria</taxon>
        <taxon>Sphingomonadales</taxon>
        <taxon>Sphingomonadaceae</taxon>
        <taxon>Sphingomonas</taxon>
    </lineage>
</organism>
<dbReference type="RefSeq" id="WP_044330799.1">
    <property type="nucleotide sequence ID" value="NZ_CP010836.1"/>
</dbReference>
<dbReference type="Pfam" id="PF01126">
    <property type="entry name" value="Heme_oxygenase"/>
    <property type="match status" value="1"/>
</dbReference>
<evidence type="ECO:0000313" key="2">
    <source>
        <dbReference type="Proteomes" id="UP000032300"/>
    </source>
</evidence>
<dbReference type="AlphaFoldDB" id="A0A7U4J6Q1"/>
<keyword evidence="2" id="KW-1185">Reference proteome</keyword>
<dbReference type="InterPro" id="IPR016084">
    <property type="entry name" value="Haem_Oase-like_multi-hlx"/>
</dbReference>
<accession>A0A7U4J6Q1</accession>
<gene>
    <name evidence="1" type="ORF">TS85_04935</name>
</gene>
<dbReference type="Gene3D" id="1.20.910.10">
    <property type="entry name" value="Heme oxygenase-like"/>
    <property type="match status" value="1"/>
</dbReference>
<sequence>MTTTILNDPATAALSRARRLKAATYAVHDTLDQRIMAAEPFRDRDRYGRFLQMQYRFHRDVDALYRHPALDAVLPDLAGRRRLDAIAKDLDDLALPIPDDGEAPAFESGPIDLPTAFGWLYVAEGSNLGAAFLYKAAAALGLDASHGARHLAGHPDGRAQHWREFTSALDTLDLSEEEDARVIAGARAAFSRVHALAGATLD</sequence>
<evidence type="ECO:0000313" key="1">
    <source>
        <dbReference type="EMBL" id="AJP71283.1"/>
    </source>
</evidence>
<reference evidence="1 2" key="1">
    <citation type="journal article" date="2015" name="Int. J. Syst. Evol. Microbiol.">
        <title>Sphingomonas hengshuiensis sp. nov., isolated from lake wetland.</title>
        <authorList>
            <person name="Wei S."/>
            <person name="Wang T."/>
            <person name="Liu H."/>
            <person name="Zhang C."/>
            <person name="Guo J."/>
            <person name="Wang Q."/>
            <person name="Liang K."/>
            <person name="Zhang Z."/>
        </authorList>
    </citation>
    <scope>NUCLEOTIDE SEQUENCE [LARGE SCALE GENOMIC DNA]</scope>
    <source>
        <strain evidence="1 2">WHSC-8</strain>
    </source>
</reference>
<reference evidence="1 2" key="2">
    <citation type="submission" date="2015-02" db="EMBL/GenBank/DDBJ databases">
        <title>The complete genome of Sphingomonas hengshuiensis sp. WHSC-8 isolated from soil of Hengshui Lake.</title>
        <authorList>
            <person name="Wei S."/>
            <person name="Guo J."/>
            <person name="Su C."/>
            <person name="Wu R."/>
            <person name="Zhang Z."/>
            <person name="Liang K."/>
            <person name="Li H."/>
            <person name="Wang T."/>
            <person name="Liu H."/>
            <person name="Zhang C."/>
            <person name="Li Z."/>
            <person name="Wang Q."/>
            <person name="Meng J."/>
        </authorList>
    </citation>
    <scope>NUCLEOTIDE SEQUENCE [LARGE SCALE GENOMIC DNA]</scope>
    <source>
        <strain evidence="1 2">WHSC-8</strain>
    </source>
</reference>
<dbReference type="SUPFAM" id="SSF48613">
    <property type="entry name" value="Heme oxygenase-like"/>
    <property type="match status" value="1"/>
</dbReference>
<dbReference type="EMBL" id="CP010836">
    <property type="protein sequence ID" value="AJP71283.1"/>
    <property type="molecule type" value="Genomic_DNA"/>
</dbReference>